<dbReference type="OrthoDB" id="25778at2759"/>
<feature type="region of interest" description="Disordered" evidence="1">
    <location>
        <begin position="1376"/>
        <end position="1410"/>
    </location>
</feature>
<organism evidence="3 4">
    <name type="scientific">Cyphomyrmex costatus</name>
    <dbReference type="NCBI Taxonomy" id="456900"/>
    <lineage>
        <taxon>Eukaryota</taxon>
        <taxon>Metazoa</taxon>
        <taxon>Ecdysozoa</taxon>
        <taxon>Arthropoda</taxon>
        <taxon>Hexapoda</taxon>
        <taxon>Insecta</taxon>
        <taxon>Pterygota</taxon>
        <taxon>Neoptera</taxon>
        <taxon>Endopterygota</taxon>
        <taxon>Hymenoptera</taxon>
        <taxon>Apocrita</taxon>
        <taxon>Aculeata</taxon>
        <taxon>Formicoidea</taxon>
        <taxon>Formicidae</taxon>
        <taxon>Myrmicinae</taxon>
        <taxon>Cyphomyrmex</taxon>
    </lineage>
</organism>
<dbReference type="GO" id="GO:0042594">
    <property type="term" value="P:response to starvation"/>
    <property type="evidence" value="ECO:0007669"/>
    <property type="project" value="TreeGrafter"/>
</dbReference>
<feature type="compositionally biased region" description="Polar residues" evidence="1">
    <location>
        <begin position="1706"/>
        <end position="1718"/>
    </location>
</feature>
<feature type="domain" description="BCAS3 WD40" evidence="2">
    <location>
        <begin position="53"/>
        <end position="451"/>
    </location>
</feature>
<feature type="compositionally biased region" description="Basic and acidic residues" evidence="1">
    <location>
        <begin position="1378"/>
        <end position="1392"/>
    </location>
</feature>
<dbReference type="STRING" id="456900.A0A151IP48"/>
<feature type="region of interest" description="Disordered" evidence="1">
    <location>
        <begin position="1454"/>
        <end position="1478"/>
    </location>
</feature>
<reference evidence="3 4" key="1">
    <citation type="submission" date="2016-03" db="EMBL/GenBank/DDBJ databases">
        <title>Cyphomyrmex costatus WGS genome.</title>
        <authorList>
            <person name="Nygaard S."/>
            <person name="Hu H."/>
            <person name="Boomsma J."/>
            <person name="Zhang G."/>
        </authorList>
    </citation>
    <scope>NUCLEOTIDE SEQUENCE [LARGE SCALE GENOMIC DNA]</scope>
    <source>
        <strain evidence="3">MS0001</strain>
        <tissue evidence="3">Whole body</tissue>
    </source>
</reference>
<accession>A0A151IP48</accession>
<feature type="region of interest" description="Disordered" evidence="1">
    <location>
        <begin position="1143"/>
        <end position="1173"/>
    </location>
</feature>
<dbReference type="PANTHER" id="PTHR13268">
    <property type="entry name" value="BREAST CARCINOMA AMPLIFIED SEQUENCE 3"/>
    <property type="match status" value="1"/>
</dbReference>
<dbReference type="EMBL" id="KQ976892">
    <property type="protein sequence ID" value="KYN07244.1"/>
    <property type="molecule type" value="Genomic_DNA"/>
</dbReference>
<feature type="compositionally biased region" description="Polar residues" evidence="1">
    <location>
        <begin position="1727"/>
        <end position="1742"/>
    </location>
</feature>
<keyword evidence="4" id="KW-1185">Reference proteome</keyword>
<dbReference type="PANTHER" id="PTHR13268:SF0">
    <property type="entry name" value="BCAS3 MICROTUBULE ASSOCIATED CELL MIGRATION FACTOR"/>
    <property type="match status" value="1"/>
</dbReference>
<feature type="region of interest" description="Disordered" evidence="1">
    <location>
        <begin position="1319"/>
        <end position="1347"/>
    </location>
</feature>
<feature type="compositionally biased region" description="Basic and acidic residues" evidence="1">
    <location>
        <begin position="1690"/>
        <end position="1705"/>
    </location>
</feature>
<name>A0A151IP48_9HYME</name>
<dbReference type="GO" id="GO:0006914">
    <property type="term" value="P:autophagy"/>
    <property type="evidence" value="ECO:0007669"/>
    <property type="project" value="InterPro"/>
</dbReference>
<gene>
    <name evidence="3" type="ORF">ALC62_01802</name>
</gene>
<dbReference type="KEGG" id="ccoa:108782368"/>
<sequence>MSAESPRRGVHKGAQIVSPQPIVDRSIIDSVAGIINDIVPQGYAGVSNSDNKETISWARFEYADINDPTLYPDYNEGSSTPPLLLVLGYAVGVQVWLIVATGEATEILSWRQGVVRILRILPNPKTDDDHVDEFEAKRPMVAVCSEPDSTLPGPKFCDVNFISLKTGESIHSVGFKHSVCDVLANRRSVVITLLEKIAVFDARTLQNIITITTCYASPGPNPNPIALGTRWLAYSEKKLIPSRRSSGGCEGEGVQSYTATVLYAAKSLGKGLRGLGETVASSLTGNSVSPIAINNAGNDVTQPGVVTILDLQIAKDEKELDDTNADAVIAHFTAHSDAIVAMTFDLTGALLMTSDKRGHDFHIFRIQPHPGGSTLAAVHHLYILHRGDTTAKVQDMVFSSDTRWAAISTVRGTTHVFPVAPYGGPVGVRTHSTPNVVNRLSRFHKSAGLTDDGTRSHSPVSHTELPLSIYPYSNPRLPPYPHPTILHPLSQIRQPSSLNQINSSTQPRPQQRQRLHSDDSGTLPLKICACFAPPRAWMFAQRESSSKVVKRAVDSLFIMACHGNMIQYDLDPKPAAGVPKEKVCDDTMIELDVEAKGQWPLCRSPNSSDLVPPLSLSNPLLNISFAPKNNQEFETIEDRWLSQVEIVTHAGPHRRLWMGPQFVFKTYNAPSGVAVNLVEAEAVEIGITGSRPARSKPVNMPHATSRPLMPVVIDGSGSSYEQSPRFMEAYGDPLDNENVAIGSCESQLREDLAEAMLEISIASHRAPGRRTVFERVGQPVTKVVNPHTGTVITVSADEDGDAISSIQEYDSAAEEMHAPRSVCAEEGPASLGAIDLPDEPDSRALNRKLTEICAEMRSASEPAINSIPDENICELQDHRALCAEMAATTTTATSIDYEKEEAFCEVPTSLSLCAQPGEIPSSPMTQAKETALWCSKGRFTTDSRIEDYRSEVHERHLAKAKYVVNYDDDSVTLMENKTMRSEKNIEISQSNVDEKVKRPIARRAVVDSERISNSAIKRPTRAEKYIIKEDDDSVIISDARCMDSTMGIGTKKEENDVELKKRVESARDTKVARNKYQVIRKNDKWKNRASSQEFTDKDRVMLKNREIEHTTEVSSIDLPEPMESITDVIVRKENPVKPVLDVENVRSLSDHDNEYDNDNKLPSLDPPPPDDFSSIDYHMIESYNLGKDATLTFTQSDDDIEHIHESEVMQMRMKNTDNGRYKDAGVTINTVAQFSSPVVQRKSSKSTISDDDLEYIHNVDFESTNLERGDAGATTSLTKMSNNNSRRRYSRYTLSSDDDLEHVQLSEVHELEFGASRLSQRESLQTTQEMTSVEQQGAKSKSGKKRKDIMVIEKNKVETPEVTVVYNPLKETWPMSEENDKRSFTDFKDKSDGLYSSPTRRAKNRGSKTMSFSSSLLSTKRVSQTNESDIVEIIDIDAMQKASDTMPECKILPVIAGSRTRKSRKSKKSDGTSQENSSTELSISVLLPSFCSSNVKMVELQEAVQEAVWDEPYVKLGSKDQESKTLPLTEISWSSIVKKSISPSSDLQETRKETYFEPLMEAQRKLETDKRARKLEETEFCDRNNPTFLKSVEHAMCEHQTTRRQIYRTKKEEEKEKFLFDEEDDIDMAATENVLVDFHAPIDEEPRVDKDIARVTTAIARTKICRDKEDSKATEGSPLFASEVRSVVDETRRGNVATERRESQRESSLQLQPMQWQQVGVDDSDSTTRTSEQYGTTFSKMSLESGYGFAEKRNEADREMPAEHSTVAKKASNRSKRKKRR</sequence>
<evidence type="ECO:0000313" key="3">
    <source>
        <dbReference type="EMBL" id="KYN07244.1"/>
    </source>
</evidence>
<feature type="compositionally biased region" description="Basic residues" evidence="1">
    <location>
        <begin position="1771"/>
        <end position="1781"/>
    </location>
</feature>
<dbReference type="Pfam" id="PF21034">
    <property type="entry name" value="BCAS3_WD40"/>
    <property type="match status" value="1"/>
</dbReference>
<dbReference type="Proteomes" id="UP000078542">
    <property type="component" value="Unassembled WGS sequence"/>
</dbReference>
<feature type="compositionally biased region" description="Basic and acidic residues" evidence="1">
    <location>
        <begin position="1750"/>
        <end position="1762"/>
    </location>
</feature>
<dbReference type="SUPFAM" id="SSF50978">
    <property type="entry name" value="WD40 repeat-like"/>
    <property type="match status" value="1"/>
</dbReference>
<proteinExistence type="predicted"/>
<dbReference type="InterPro" id="IPR036322">
    <property type="entry name" value="WD40_repeat_dom_sf"/>
</dbReference>
<evidence type="ECO:0000256" key="1">
    <source>
        <dbReference type="SAM" id="MobiDB-lite"/>
    </source>
</evidence>
<dbReference type="GO" id="GO:0005737">
    <property type="term" value="C:cytoplasm"/>
    <property type="evidence" value="ECO:0007669"/>
    <property type="project" value="TreeGrafter"/>
</dbReference>
<feature type="compositionally biased region" description="Basic and acidic residues" evidence="1">
    <location>
        <begin position="1148"/>
        <end position="1159"/>
    </location>
</feature>
<feature type="region of interest" description="Disordered" evidence="1">
    <location>
        <begin position="1690"/>
        <end position="1781"/>
    </location>
</feature>
<evidence type="ECO:0000313" key="4">
    <source>
        <dbReference type="Proteomes" id="UP000078542"/>
    </source>
</evidence>
<evidence type="ECO:0000259" key="2">
    <source>
        <dbReference type="Pfam" id="PF21034"/>
    </source>
</evidence>
<dbReference type="InterPro" id="IPR048382">
    <property type="entry name" value="BCAS3_WD40"/>
</dbReference>
<dbReference type="InterPro" id="IPR045142">
    <property type="entry name" value="BCAS3-like"/>
</dbReference>
<feature type="region of interest" description="Disordered" evidence="1">
    <location>
        <begin position="499"/>
        <end position="520"/>
    </location>
</feature>
<protein>
    <submittedName>
        <fullName evidence="3">Breast carcinoma-amplified sequence 3 like protein</fullName>
    </submittedName>
</protein>
<feature type="compositionally biased region" description="Polar residues" evidence="1">
    <location>
        <begin position="1319"/>
        <end position="1339"/>
    </location>
</feature>